<dbReference type="GO" id="GO:0051539">
    <property type="term" value="F:4 iron, 4 sulfur cluster binding"/>
    <property type="evidence" value="ECO:0007669"/>
    <property type="project" value="UniProtKB-UniRule"/>
</dbReference>
<keyword evidence="8 10" id="KW-0411">Iron-sulfur</keyword>
<feature type="binding site" evidence="11">
    <location>
        <position position="412"/>
    </location>
    <ligand>
        <name>[4Fe-4S] cluster</name>
        <dbReference type="ChEBI" id="CHEBI:49883"/>
    </ligand>
</feature>
<accession>A0A1B6EC91</accession>
<evidence type="ECO:0000256" key="7">
    <source>
        <dbReference type="ARBA" id="ARBA00023004"/>
    </source>
</evidence>
<keyword evidence="9 10" id="KW-0238">DNA-binding</keyword>
<feature type="binding site" evidence="11">
    <location>
        <position position="396"/>
    </location>
    <ligand>
        <name>[4Fe-4S] cluster</name>
        <dbReference type="ChEBI" id="CHEBI:49883"/>
    </ligand>
</feature>
<feature type="binding site" evidence="11">
    <location>
        <position position="317"/>
    </location>
    <ligand>
        <name>[4Fe-4S] cluster</name>
        <dbReference type="ChEBI" id="CHEBI:49883"/>
    </ligand>
</feature>
<dbReference type="PIRSF" id="PIRSF009449">
    <property type="entry name" value="DNA_primase_large_subunit"/>
    <property type="match status" value="1"/>
</dbReference>
<evidence type="ECO:0000256" key="8">
    <source>
        <dbReference type="ARBA" id="ARBA00023014"/>
    </source>
</evidence>
<organism evidence="13">
    <name type="scientific">Clastoptera arizonana</name>
    <name type="common">Arizona spittle bug</name>
    <dbReference type="NCBI Taxonomy" id="38151"/>
    <lineage>
        <taxon>Eukaryota</taxon>
        <taxon>Metazoa</taxon>
        <taxon>Ecdysozoa</taxon>
        <taxon>Arthropoda</taxon>
        <taxon>Hexapoda</taxon>
        <taxon>Insecta</taxon>
        <taxon>Pterygota</taxon>
        <taxon>Neoptera</taxon>
        <taxon>Paraneoptera</taxon>
        <taxon>Hemiptera</taxon>
        <taxon>Auchenorrhyncha</taxon>
        <taxon>Cercopoidea</taxon>
        <taxon>Clastopteridae</taxon>
        <taxon>Clastoptera</taxon>
    </lineage>
</organism>
<comment type="similarity">
    <text evidence="1 10">Belongs to the eukaryotic-type primase large subunit family.</text>
</comment>
<sequence>MINSCLFTKLYFLNSSLEGFCFKMDFISKRKITKPDYSDGLSALYPHDLQMYKIPPMGDISLHEFEQFAFDRLKVLRAVGKASLLDTGGMKIEQDFKDALIEELKSPELKPFYRVIFGKGSGEKESDFEARKMDHTSHYILRLAYCRTEDLRRWFIAREMELFRFRWLNLTQAKQEEFLLLNGLNYEPISSEELKELVNIGKGFILEDVPLFQIPFTQVTNLVKNRNVLVRKGYAYIKAIDLVSVLITILRNEISQQLTLLSKLLPDIEEEDERIYFLLKELDKVPLESTDYMIDSDMDKIDIQKLDSLSHKSFPLCMKQIHSQLRSQHHLRHKARLQFGLYLKAIGVTLEDALMFWREEFTKKMDLAQFEKSYTYSIRHYYGKEGKRVNYSSYDCMKIINDSVGMGDQSGCPFKHYDRSSLATALLQVNFPKSGTEEILNLATKGHYQIACTKYFEFIHQTSASVGIQHPVYYFQESQRLLKANVTDNNKLKEVNKIQIVPEEENVWGDESVFQSIDL</sequence>
<dbReference type="InterPro" id="IPR016558">
    <property type="entry name" value="DNA_primase_lsu_euk"/>
</dbReference>
<evidence type="ECO:0000256" key="4">
    <source>
        <dbReference type="ARBA" id="ARBA00022515"/>
    </source>
</evidence>
<dbReference type="PANTHER" id="PTHR10537">
    <property type="entry name" value="DNA PRIMASE LARGE SUBUNIT"/>
    <property type="match status" value="1"/>
</dbReference>
<dbReference type="CDD" id="cd07322">
    <property type="entry name" value="PriL_PriS_Eukaryotic"/>
    <property type="match status" value="1"/>
</dbReference>
<dbReference type="GO" id="GO:0003677">
    <property type="term" value="F:DNA binding"/>
    <property type="evidence" value="ECO:0007669"/>
    <property type="project" value="UniProtKB-UniRule"/>
</dbReference>
<dbReference type="Gene3D" id="1.20.930.80">
    <property type="match status" value="1"/>
</dbReference>
<evidence type="ECO:0000256" key="5">
    <source>
        <dbReference type="ARBA" id="ARBA00022705"/>
    </source>
</evidence>
<dbReference type="InterPro" id="IPR007238">
    <property type="entry name" value="DNA_primase_lsu_euk/arc"/>
</dbReference>
<evidence type="ECO:0000256" key="6">
    <source>
        <dbReference type="ARBA" id="ARBA00022723"/>
    </source>
</evidence>
<dbReference type="GO" id="GO:0006269">
    <property type="term" value="P:DNA replication, synthesis of primer"/>
    <property type="evidence" value="ECO:0007669"/>
    <property type="project" value="UniProtKB-KW"/>
</dbReference>
<feature type="binding site" evidence="11">
    <location>
        <position position="452"/>
    </location>
    <ligand>
        <name>[4Fe-4S] cluster</name>
        <dbReference type="ChEBI" id="CHEBI:49883"/>
    </ligand>
</feature>
<keyword evidence="5 10" id="KW-0235">DNA replication</keyword>
<dbReference type="GO" id="GO:0006270">
    <property type="term" value="P:DNA replication initiation"/>
    <property type="evidence" value="ECO:0007669"/>
    <property type="project" value="TreeGrafter"/>
</dbReference>
<evidence type="ECO:0000259" key="12">
    <source>
        <dbReference type="Pfam" id="PF04104"/>
    </source>
</evidence>
<dbReference type="Pfam" id="PF26466">
    <property type="entry name" value="DNA_primase_lrg_N"/>
    <property type="match status" value="1"/>
</dbReference>
<keyword evidence="6 10" id="KW-0479">Metal-binding</keyword>
<evidence type="ECO:0000256" key="3">
    <source>
        <dbReference type="ARBA" id="ARBA00022485"/>
    </source>
</evidence>
<dbReference type="AlphaFoldDB" id="A0A1B6EC91"/>
<evidence type="ECO:0000256" key="11">
    <source>
        <dbReference type="PIRSR" id="PIRSR009449-1"/>
    </source>
</evidence>
<evidence type="ECO:0000313" key="13">
    <source>
        <dbReference type="EMBL" id="JAS35555.1"/>
    </source>
</evidence>
<dbReference type="InterPro" id="IPR058560">
    <property type="entry name" value="DNA_primase_C"/>
</dbReference>
<dbReference type="PANTHER" id="PTHR10537:SF3">
    <property type="entry name" value="DNA PRIMASE LARGE SUBUNIT"/>
    <property type="match status" value="1"/>
</dbReference>
<keyword evidence="3 10" id="KW-0004">4Fe-4S</keyword>
<comment type="function">
    <text evidence="10">DNA primase is the polymerase that synthesizes small RNA primers for the Okazaki fragments made during discontinuous DNA replication.</text>
</comment>
<dbReference type="GO" id="GO:0005658">
    <property type="term" value="C:alpha DNA polymerase:primase complex"/>
    <property type="evidence" value="ECO:0007669"/>
    <property type="project" value="UniProtKB-ARBA"/>
</dbReference>
<dbReference type="Pfam" id="PF04104">
    <property type="entry name" value="DNA_primase_lrg"/>
    <property type="match status" value="1"/>
</dbReference>
<evidence type="ECO:0000256" key="10">
    <source>
        <dbReference type="PIRNR" id="PIRNR009449"/>
    </source>
</evidence>
<keyword evidence="4 10" id="KW-0639">Primosome</keyword>
<evidence type="ECO:0000256" key="2">
    <source>
        <dbReference type="ARBA" id="ARBA00019038"/>
    </source>
</evidence>
<feature type="domain" description="DNA primase large subunit C-terminal" evidence="12">
    <location>
        <begin position="308"/>
        <end position="475"/>
    </location>
</feature>
<name>A0A1B6EC91_9HEMI</name>
<reference evidence="13" key="1">
    <citation type="submission" date="2015-12" db="EMBL/GenBank/DDBJ databases">
        <title>De novo transcriptome assembly of four potential Pierce s Disease insect vectors from Arizona vineyards.</title>
        <authorList>
            <person name="Tassone E.E."/>
        </authorList>
    </citation>
    <scope>NUCLEOTIDE SEQUENCE</scope>
</reference>
<evidence type="ECO:0000256" key="1">
    <source>
        <dbReference type="ARBA" id="ARBA00010564"/>
    </source>
</evidence>
<evidence type="ECO:0000256" key="9">
    <source>
        <dbReference type="ARBA" id="ARBA00023125"/>
    </source>
</evidence>
<proteinExistence type="inferred from homology"/>
<comment type="cofactor">
    <cofactor evidence="10">
        <name>[4Fe-4S] cluster</name>
        <dbReference type="ChEBI" id="CHEBI:49883"/>
    </cofactor>
    <text evidence="10">Binds 1 [4Fe-4S] cluster.</text>
</comment>
<protein>
    <recommendedName>
        <fullName evidence="2 10">DNA primase large subunit</fullName>
    </recommendedName>
</protein>
<gene>
    <name evidence="13" type="ORF">g.6705</name>
</gene>
<dbReference type="GO" id="GO:0046872">
    <property type="term" value="F:metal ion binding"/>
    <property type="evidence" value="ECO:0007669"/>
    <property type="project" value="UniProtKB-UniRule"/>
</dbReference>
<keyword evidence="7 10" id="KW-0408">Iron</keyword>
<dbReference type="EMBL" id="GEDC01001743">
    <property type="protein sequence ID" value="JAS35555.1"/>
    <property type="molecule type" value="Transcribed_RNA"/>
</dbReference>